<dbReference type="PANTHER" id="PTHR11735:SF11">
    <property type="entry name" value="TRNA THREONYLCARBAMOYLADENOSINE BIOSYNTHESIS PROTEIN TSAB"/>
    <property type="match status" value="1"/>
</dbReference>
<sequence>MPSTATPGDRDPLILAVDSSATASAALIHQGTVLAAAETESTHHHAEVLTPLVNRVLAEAGVASGPDQRLTHLAVGVGPGPFTGLRAGIVTAQSLGFVWDTPVLGVMSLDALAYRAAEDAWRRGAEEFIVATDARRREVYWAHYSTVGGQFQRLHGPFVTAPGDVTELPVYGAGAGLYPEQLHVVEGFDHTVPHAGDLGLVAELGLRRGRGLVAPEPQYLRESDATIPTHLARRDG</sequence>
<dbReference type="RefSeq" id="WP_278156849.1">
    <property type="nucleotide sequence ID" value="NZ_CP121252.1"/>
</dbReference>
<evidence type="ECO:0000313" key="3">
    <source>
        <dbReference type="Proteomes" id="UP001219037"/>
    </source>
</evidence>
<feature type="domain" description="Gcp-like" evidence="1">
    <location>
        <begin position="41"/>
        <end position="172"/>
    </location>
</feature>
<protein>
    <submittedName>
        <fullName evidence="2">tRNA (Adenosine(37)-N6)-threonylcarbamoyltransferase complex dimerization subunit type 1 TsaB</fullName>
        <ecNumber evidence="2">2.3.1.234</ecNumber>
    </submittedName>
</protein>
<evidence type="ECO:0000259" key="1">
    <source>
        <dbReference type="Pfam" id="PF00814"/>
    </source>
</evidence>
<dbReference type="NCBIfam" id="TIGR03725">
    <property type="entry name" value="T6A_YeaZ"/>
    <property type="match status" value="1"/>
</dbReference>
<evidence type="ECO:0000313" key="2">
    <source>
        <dbReference type="EMBL" id="WFP15805.1"/>
    </source>
</evidence>
<dbReference type="Gene3D" id="3.30.420.40">
    <property type="match status" value="2"/>
</dbReference>
<organism evidence="2 3">
    <name type="scientific">Citricoccus muralis</name>
    <dbReference type="NCBI Taxonomy" id="169134"/>
    <lineage>
        <taxon>Bacteria</taxon>
        <taxon>Bacillati</taxon>
        <taxon>Actinomycetota</taxon>
        <taxon>Actinomycetes</taxon>
        <taxon>Micrococcales</taxon>
        <taxon>Micrococcaceae</taxon>
        <taxon>Citricoccus</taxon>
    </lineage>
</organism>
<dbReference type="EC" id="2.3.1.234" evidence="2"/>
<dbReference type="SUPFAM" id="SSF53067">
    <property type="entry name" value="Actin-like ATPase domain"/>
    <property type="match status" value="2"/>
</dbReference>
<accession>A0ABY8H514</accession>
<dbReference type="EMBL" id="CP121252">
    <property type="protein sequence ID" value="WFP15805.1"/>
    <property type="molecule type" value="Genomic_DNA"/>
</dbReference>
<keyword evidence="2" id="KW-0808">Transferase</keyword>
<gene>
    <name evidence="2" type="primary">tsaB</name>
    <name evidence="2" type="ORF">P8192_10400</name>
</gene>
<reference evidence="2 3" key="1">
    <citation type="submission" date="2023-04" db="EMBL/GenBank/DDBJ databases">
        <title>Funneling lignin-derived compounds into biodiesel using alkali-halophilic Citricoccus sp. P2.</title>
        <authorList>
            <person name="Luo C.-B."/>
        </authorList>
    </citation>
    <scope>NUCLEOTIDE SEQUENCE [LARGE SCALE GENOMIC DNA]</scope>
    <source>
        <strain evidence="2 3">P2</strain>
    </source>
</reference>
<dbReference type="InterPro" id="IPR000905">
    <property type="entry name" value="Gcp-like_dom"/>
</dbReference>
<keyword evidence="3" id="KW-1185">Reference proteome</keyword>
<proteinExistence type="predicted"/>
<dbReference type="GO" id="GO:0061711">
    <property type="term" value="F:tRNA N(6)-L-threonylcarbamoyladenine synthase activity"/>
    <property type="evidence" value="ECO:0007669"/>
    <property type="project" value="UniProtKB-EC"/>
</dbReference>
<dbReference type="PANTHER" id="PTHR11735">
    <property type="entry name" value="TRNA N6-ADENOSINE THREONYLCARBAMOYLTRANSFERASE"/>
    <property type="match status" value="1"/>
</dbReference>
<dbReference type="Pfam" id="PF00814">
    <property type="entry name" value="TsaD"/>
    <property type="match status" value="1"/>
</dbReference>
<keyword evidence="2" id="KW-0012">Acyltransferase</keyword>
<dbReference type="InterPro" id="IPR022496">
    <property type="entry name" value="T6A_TsaB"/>
</dbReference>
<dbReference type="Proteomes" id="UP001219037">
    <property type="component" value="Chromosome"/>
</dbReference>
<dbReference type="CDD" id="cd24032">
    <property type="entry name" value="ASKHA_NBD_TsaB"/>
    <property type="match status" value="1"/>
</dbReference>
<dbReference type="InterPro" id="IPR043129">
    <property type="entry name" value="ATPase_NBD"/>
</dbReference>
<name>A0ABY8H514_9MICC</name>